<sequence>MDQNSPLSSGAEEQQSVLRLRDVVITSMSNARRKATQGFVVFFAVVLLLCLASFLYGSFYFSYMPTAAFSTPVHYYYRTDCESSAPFLCSYPLANISLMRNRKHVLTFGQAYQISLQLEMPESPANQELGMFMIRVTCFSKDGGHVTSSARSVKPVSSARFSMLRYRSGLLRTVGTLLFLPAFLTGAIEQKQVLEVELFSDYMDDPYDPAATAVIEILSNKVQIYSSQLYVHAHFTGIRYWMFYFPVTSALVGVSSNFIFLSVLFIVSYMRLQMSVKPEQLRTDGPVSERENNMDNNQQEDNVAADPAELAGPHQTTPTNVSRRRPHLHFGDSTVRQNRVRFGQAETNGL</sequence>
<feature type="transmembrane region" description="Helical" evidence="9">
    <location>
        <begin position="243"/>
        <end position="267"/>
    </location>
</feature>
<dbReference type="GO" id="GO:0005789">
    <property type="term" value="C:endoplasmic reticulum membrane"/>
    <property type="evidence" value="ECO:0007669"/>
    <property type="project" value="UniProtKB-SubCell"/>
</dbReference>
<keyword evidence="6" id="KW-0443">Lipid metabolism</keyword>
<dbReference type="AlphaFoldDB" id="A0AAV6SPF7"/>
<keyword evidence="7 9" id="KW-0472">Membrane</keyword>
<name>A0AAV6SPF7_SOLSE</name>
<dbReference type="Pfam" id="PF06775">
    <property type="entry name" value="Seipin"/>
    <property type="match status" value="1"/>
</dbReference>
<dbReference type="PANTHER" id="PTHR21212">
    <property type="entry name" value="BERNARDINELLI-SEIP CONGENITAL LIPODYSTROPHY 2 HOMOLOG BSCL2 PROTEIN"/>
    <property type="match status" value="1"/>
</dbReference>
<keyword evidence="11" id="KW-1185">Reference proteome</keyword>
<proteinExistence type="predicted"/>
<feature type="transmembrane region" description="Helical" evidence="9">
    <location>
        <begin position="38"/>
        <end position="63"/>
    </location>
</feature>
<evidence type="ECO:0000256" key="9">
    <source>
        <dbReference type="SAM" id="Phobius"/>
    </source>
</evidence>
<dbReference type="GO" id="GO:0140042">
    <property type="term" value="P:lipid droplet formation"/>
    <property type="evidence" value="ECO:0007669"/>
    <property type="project" value="UniProtKB-ARBA"/>
</dbReference>
<dbReference type="InterPro" id="IPR009617">
    <property type="entry name" value="Seipin"/>
</dbReference>
<protein>
    <recommendedName>
        <fullName evidence="2">Seipin</fullName>
    </recommendedName>
</protein>
<dbReference type="GO" id="GO:0006629">
    <property type="term" value="P:lipid metabolic process"/>
    <property type="evidence" value="ECO:0007669"/>
    <property type="project" value="UniProtKB-KW"/>
</dbReference>
<feature type="transmembrane region" description="Helical" evidence="9">
    <location>
        <begin position="170"/>
        <end position="188"/>
    </location>
</feature>
<dbReference type="PANTHER" id="PTHR21212:SF0">
    <property type="entry name" value="SEIPIN"/>
    <property type="match status" value="1"/>
</dbReference>
<reference evidence="10 11" key="1">
    <citation type="journal article" date="2021" name="Sci. Rep.">
        <title>Chromosome anchoring in Senegalese sole (Solea senegalensis) reveals sex-associated markers and genome rearrangements in flatfish.</title>
        <authorList>
            <person name="Guerrero-Cozar I."/>
            <person name="Gomez-Garrido J."/>
            <person name="Berbel C."/>
            <person name="Martinez-Blanch J.F."/>
            <person name="Alioto T."/>
            <person name="Claros M.G."/>
            <person name="Gagnaire P.A."/>
            <person name="Manchado M."/>
        </authorList>
    </citation>
    <scope>NUCLEOTIDE SEQUENCE [LARGE SCALE GENOMIC DNA]</scope>
    <source>
        <strain evidence="10">Sse05_10M</strain>
    </source>
</reference>
<feature type="region of interest" description="Disordered" evidence="8">
    <location>
        <begin position="305"/>
        <end position="330"/>
    </location>
</feature>
<comment type="subcellular location">
    <subcellularLocation>
        <location evidence="1">Endoplasmic reticulum membrane</location>
        <topology evidence="1">Multi-pass membrane protein</topology>
    </subcellularLocation>
</comment>
<accession>A0AAV6SPF7</accession>
<evidence type="ECO:0000256" key="2">
    <source>
        <dbReference type="ARBA" id="ARBA00022064"/>
    </source>
</evidence>
<keyword evidence="4" id="KW-0256">Endoplasmic reticulum</keyword>
<organism evidence="10 11">
    <name type="scientific">Solea senegalensis</name>
    <name type="common">Senegalese sole</name>
    <dbReference type="NCBI Taxonomy" id="28829"/>
    <lineage>
        <taxon>Eukaryota</taxon>
        <taxon>Metazoa</taxon>
        <taxon>Chordata</taxon>
        <taxon>Craniata</taxon>
        <taxon>Vertebrata</taxon>
        <taxon>Euteleostomi</taxon>
        <taxon>Actinopterygii</taxon>
        <taxon>Neopterygii</taxon>
        <taxon>Teleostei</taxon>
        <taxon>Neoteleostei</taxon>
        <taxon>Acanthomorphata</taxon>
        <taxon>Carangaria</taxon>
        <taxon>Pleuronectiformes</taxon>
        <taxon>Pleuronectoidei</taxon>
        <taxon>Soleidae</taxon>
        <taxon>Solea</taxon>
    </lineage>
</organism>
<keyword evidence="3 9" id="KW-0812">Transmembrane</keyword>
<dbReference type="Proteomes" id="UP000693946">
    <property type="component" value="Linkage Group LG12"/>
</dbReference>
<evidence type="ECO:0000256" key="6">
    <source>
        <dbReference type="ARBA" id="ARBA00023098"/>
    </source>
</evidence>
<evidence type="ECO:0000256" key="3">
    <source>
        <dbReference type="ARBA" id="ARBA00022692"/>
    </source>
</evidence>
<comment type="caution">
    <text evidence="10">The sequence shown here is derived from an EMBL/GenBank/DDBJ whole genome shotgun (WGS) entry which is preliminary data.</text>
</comment>
<dbReference type="CDD" id="cd23995">
    <property type="entry name" value="Seipin_BSCL2_like"/>
    <property type="match status" value="1"/>
</dbReference>
<evidence type="ECO:0000256" key="8">
    <source>
        <dbReference type="SAM" id="MobiDB-lite"/>
    </source>
</evidence>
<evidence type="ECO:0000256" key="7">
    <source>
        <dbReference type="ARBA" id="ARBA00023136"/>
    </source>
</evidence>
<evidence type="ECO:0000256" key="1">
    <source>
        <dbReference type="ARBA" id="ARBA00004477"/>
    </source>
</evidence>
<evidence type="ECO:0000256" key="4">
    <source>
        <dbReference type="ARBA" id="ARBA00022824"/>
    </source>
</evidence>
<evidence type="ECO:0000256" key="5">
    <source>
        <dbReference type="ARBA" id="ARBA00022989"/>
    </source>
</evidence>
<evidence type="ECO:0000313" key="11">
    <source>
        <dbReference type="Proteomes" id="UP000693946"/>
    </source>
</evidence>
<keyword evidence="5 9" id="KW-1133">Transmembrane helix</keyword>
<gene>
    <name evidence="10" type="ORF">JOB18_048415</name>
</gene>
<evidence type="ECO:0000313" key="10">
    <source>
        <dbReference type="EMBL" id="KAG7518974.1"/>
    </source>
</evidence>
<dbReference type="EMBL" id="JAGKHQ010000004">
    <property type="protein sequence ID" value="KAG7518974.1"/>
    <property type="molecule type" value="Genomic_DNA"/>
</dbReference>